<accession>A0A1F5Z4S0</accession>
<dbReference type="STRING" id="1798377.A2872_02505"/>
<evidence type="ECO:0000313" key="2">
    <source>
        <dbReference type="Proteomes" id="UP000178681"/>
    </source>
</evidence>
<proteinExistence type="predicted"/>
<organism evidence="1 2">
    <name type="scientific">Candidatus Gottesmanbacteria bacterium RIFCSPHIGHO2_01_FULL_42_12</name>
    <dbReference type="NCBI Taxonomy" id="1798377"/>
    <lineage>
        <taxon>Bacteria</taxon>
        <taxon>Candidatus Gottesmaniibacteriota</taxon>
    </lineage>
</organism>
<dbReference type="Proteomes" id="UP000178681">
    <property type="component" value="Unassembled WGS sequence"/>
</dbReference>
<protein>
    <submittedName>
        <fullName evidence="1">Uncharacterized protein</fullName>
    </submittedName>
</protein>
<comment type="caution">
    <text evidence="1">The sequence shown here is derived from an EMBL/GenBank/DDBJ whole genome shotgun (WGS) entry which is preliminary data.</text>
</comment>
<dbReference type="EMBL" id="MFJG01000005">
    <property type="protein sequence ID" value="OGG07450.1"/>
    <property type="molecule type" value="Genomic_DNA"/>
</dbReference>
<dbReference type="AlphaFoldDB" id="A0A1F5Z4S0"/>
<gene>
    <name evidence="1" type="ORF">A2872_02505</name>
</gene>
<name>A0A1F5Z4S0_9BACT</name>
<sequence length="81" mass="8957">MPGELCPYCLLPKEGRVPQAYYCRTIGDRLLSTPNGEPVRDDNCPKKVHTTKQCLVLSGHTIRPKLETRIGPGGKIIKSPN</sequence>
<reference evidence="1 2" key="1">
    <citation type="journal article" date="2016" name="Nat. Commun.">
        <title>Thousands of microbial genomes shed light on interconnected biogeochemical processes in an aquifer system.</title>
        <authorList>
            <person name="Anantharaman K."/>
            <person name="Brown C.T."/>
            <person name="Hug L.A."/>
            <person name="Sharon I."/>
            <person name="Castelle C.J."/>
            <person name="Probst A.J."/>
            <person name="Thomas B.C."/>
            <person name="Singh A."/>
            <person name="Wilkins M.J."/>
            <person name="Karaoz U."/>
            <person name="Brodie E.L."/>
            <person name="Williams K.H."/>
            <person name="Hubbard S.S."/>
            <person name="Banfield J.F."/>
        </authorList>
    </citation>
    <scope>NUCLEOTIDE SEQUENCE [LARGE SCALE GENOMIC DNA]</scope>
</reference>
<evidence type="ECO:0000313" key="1">
    <source>
        <dbReference type="EMBL" id="OGG07450.1"/>
    </source>
</evidence>